<keyword evidence="5 7" id="KW-0496">Mitochondrion</keyword>
<reference evidence="11 12" key="1">
    <citation type="submission" date="2019-07" db="EMBL/GenBank/DDBJ databases">
        <title>Genomes of Cafeteria roenbergensis.</title>
        <authorList>
            <person name="Fischer M.G."/>
            <person name="Hackl T."/>
            <person name="Roman M."/>
        </authorList>
    </citation>
    <scope>NUCLEOTIDE SEQUENCE [LARGE SCALE GENOMIC DNA]</scope>
    <source>
        <strain evidence="9 12">Cflag</strain>
        <strain evidence="10 11">E4-10P</strain>
    </source>
</reference>
<proteinExistence type="inferred from homology"/>
<comment type="catalytic activity">
    <reaction evidence="7">
        <text>GTP + H2O = GDP + phosphate + H(+)</text>
        <dbReference type="Rhea" id="RHEA:19669"/>
        <dbReference type="ChEBI" id="CHEBI:15377"/>
        <dbReference type="ChEBI" id="CHEBI:15378"/>
        <dbReference type="ChEBI" id="CHEBI:37565"/>
        <dbReference type="ChEBI" id="CHEBI:43474"/>
        <dbReference type="ChEBI" id="CHEBI:58189"/>
        <dbReference type="EC" id="3.6.5.n1"/>
    </reaction>
</comment>
<comment type="subcellular location">
    <subcellularLocation>
        <location evidence="7">Mitochondrion inner membrane</location>
        <topology evidence="7">Peripheral membrane protein</topology>
        <orientation evidence="7">Matrix side</orientation>
    </subcellularLocation>
</comment>
<dbReference type="Gene3D" id="3.30.70.2570">
    <property type="entry name" value="Elongation factor 4, C-terminal domain"/>
    <property type="match status" value="1"/>
</dbReference>
<evidence type="ECO:0000256" key="2">
    <source>
        <dbReference type="ARBA" id="ARBA00022741"/>
    </source>
</evidence>
<dbReference type="Gene3D" id="3.30.70.870">
    <property type="entry name" value="Elongation Factor G (Translational Gtpase), domain 3"/>
    <property type="match status" value="1"/>
</dbReference>
<dbReference type="InterPro" id="IPR013842">
    <property type="entry name" value="LepA_CTD"/>
</dbReference>
<dbReference type="FunFam" id="3.30.70.2570:FF:000001">
    <property type="entry name" value="Translation factor GUF1, mitochondrial"/>
    <property type="match status" value="1"/>
</dbReference>
<name>A0A5A8DEM0_CAFRO</name>
<evidence type="ECO:0000313" key="9">
    <source>
        <dbReference type="EMBL" id="KAA0163866.1"/>
    </source>
</evidence>
<dbReference type="InterPro" id="IPR031157">
    <property type="entry name" value="G_TR_CS"/>
</dbReference>
<evidence type="ECO:0000313" key="10">
    <source>
        <dbReference type="EMBL" id="KAA0174621.1"/>
    </source>
</evidence>
<dbReference type="PANTHER" id="PTHR43512">
    <property type="entry name" value="TRANSLATION FACTOR GUF1-RELATED"/>
    <property type="match status" value="1"/>
</dbReference>
<evidence type="ECO:0000256" key="1">
    <source>
        <dbReference type="ARBA" id="ARBA00005454"/>
    </source>
</evidence>
<dbReference type="InterPro" id="IPR038363">
    <property type="entry name" value="LepA_C_sf"/>
</dbReference>
<dbReference type="Pfam" id="PF06421">
    <property type="entry name" value="LepA_C"/>
    <property type="match status" value="1"/>
</dbReference>
<dbReference type="GO" id="GO:0003924">
    <property type="term" value="F:GTPase activity"/>
    <property type="evidence" value="ECO:0007669"/>
    <property type="project" value="UniProtKB-UniRule"/>
</dbReference>
<dbReference type="InterPro" id="IPR009000">
    <property type="entry name" value="Transl_B-barrel_sf"/>
</dbReference>
<dbReference type="SUPFAM" id="SSF52540">
    <property type="entry name" value="P-loop containing nucleoside triphosphate hydrolases"/>
    <property type="match status" value="1"/>
</dbReference>
<keyword evidence="7" id="KW-0648">Protein biosynthesis</keyword>
<dbReference type="SUPFAM" id="SSF54980">
    <property type="entry name" value="EF-G C-terminal domain-like"/>
    <property type="match status" value="2"/>
</dbReference>
<evidence type="ECO:0000259" key="8">
    <source>
        <dbReference type="PROSITE" id="PS51722"/>
    </source>
</evidence>
<dbReference type="InterPro" id="IPR027417">
    <property type="entry name" value="P-loop_NTPase"/>
</dbReference>
<accession>A0A5A8DEM0</accession>
<organism evidence="9 12">
    <name type="scientific">Cafeteria roenbergensis</name>
    <name type="common">Marine flagellate</name>
    <dbReference type="NCBI Taxonomy" id="33653"/>
    <lineage>
        <taxon>Eukaryota</taxon>
        <taxon>Sar</taxon>
        <taxon>Stramenopiles</taxon>
        <taxon>Bigyra</taxon>
        <taxon>Opalozoa</taxon>
        <taxon>Bicosoecida</taxon>
        <taxon>Cafeteriaceae</taxon>
        <taxon>Cafeteria</taxon>
    </lineage>
</organism>
<dbReference type="InterPro" id="IPR000640">
    <property type="entry name" value="EFG_V-like"/>
</dbReference>
<gene>
    <name evidence="10" type="ORF">FNF27_03996</name>
    <name evidence="9" type="ORF">FNF31_02721</name>
</gene>
<evidence type="ECO:0000256" key="5">
    <source>
        <dbReference type="ARBA" id="ARBA00023128"/>
    </source>
</evidence>
<dbReference type="EC" id="3.6.5.n1" evidence="7"/>
<evidence type="ECO:0000313" key="11">
    <source>
        <dbReference type="Proteomes" id="UP000322899"/>
    </source>
</evidence>
<dbReference type="Gene3D" id="3.40.50.300">
    <property type="entry name" value="P-loop containing nucleotide triphosphate hydrolases"/>
    <property type="match status" value="1"/>
</dbReference>
<dbReference type="EMBL" id="VLTO01000021">
    <property type="protein sequence ID" value="KAA0174621.1"/>
    <property type="molecule type" value="Genomic_DNA"/>
</dbReference>
<dbReference type="GO" id="GO:0005525">
    <property type="term" value="F:GTP binding"/>
    <property type="evidence" value="ECO:0007669"/>
    <property type="project" value="UniProtKB-UniRule"/>
</dbReference>
<dbReference type="Pfam" id="PF00679">
    <property type="entry name" value="EFG_C"/>
    <property type="match status" value="1"/>
</dbReference>
<evidence type="ECO:0000256" key="3">
    <source>
        <dbReference type="ARBA" id="ARBA00022792"/>
    </source>
</evidence>
<dbReference type="GO" id="GO:0097177">
    <property type="term" value="F:mitochondrial ribosome binding"/>
    <property type="evidence" value="ECO:0007669"/>
    <property type="project" value="TreeGrafter"/>
</dbReference>
<dbReference type="SUPFAM" id="SSF50447">
    <property type="entry name" value="Translation proteins"/>
    <property type="match status" value="1"/>
</dbReference>
<dbReference type="CDD" id="cd03699">
    <property type="entry name" value="EF4_II"/>
    <property type="match status" value="1"/>
</dbReference>
<protein>
    <recommendedName>
        <fullName evidence="7">Translation factor GUF1 homolog, mitochondrial</fullName>
        <ecNumber evidence="7">3.6.5.n1</ecNumber>
    </recommendedName>
    <alternativeName>
        <fullName evidence="7">Elongation factor 4 homolog</fullName>
        <shortName evidence="7">EF-4</shortName>
    </alternativeName>
    <alternativeName>
        <fullName evidence="7">GTPase GUF1 homolog</fullName>
    </alternativeName>
    <alternativeName>
        <fullName evidence="7">Ribosomal back-translocase</fullName>
    </alternativeName>
</protein>
<dbReference type="HAMAP" id="MF_00071">
    <property type="entry name" value="LepA"/>
    <property type="match status" value="1"/>
</dbReference>
<feature type="binding site" evidence="7">
    <location>
        <begin position="230"/>
        <end position="233"/>
    </location>
    <ligand>
        <name>GTP</name>
        <dbReference type="ChEBI" id="CHEBI:37565"/>
    </ligand>
</feature>
<dbReference type="Proteomes" id="UP000322899">
    <property type="component" value="Unassembled WGS sequence"/>
</dbReference>
<dbReference type="PANTHER" id="PTHR43512:SF7">
    <property type="entry name" value="TRANSLATION FACTOR GUF1, MITOCHONDRIAL"/>
    <property type="match status" value="1"/>
</dbReference>
<evidence type="ECO:0000256" key="4">
    <source>
        <dbReference type="ARBA" id="ARBA00022801"/>
    </source>
</evidence>
<evidence type="ECO:0000256" key="6">
    <source>
        <dbReference type="ARBA" id="ARBA00023134"/>
    </source>
</evidence>
<dbReference type="FunFam" id="3.30.70.870:FF:000004">
    <property type="entry name" value="Translation factor GUF1, mitochondrial"/>
    <property type="match status" value="1"/>
</dbReference>
<dbReference type="Proteomes" id="UP000325113">
    <property type="component" value="Unassembled WGS sequence"/>
</dbReference>
<dbReference type="NCBIfam" id="TIGR01393">
    <property type="entry name" value="lepA"/>
    <property type="match status" value="1"/>
</dbReference>
<dbReference type="CDD" id="cd16260">
    <property type="entry name" value="EF4_III"/>
    <property type="match status" value="1"/>
</dbReference>
<dbReference type="CDD" id="cd01890">
    <property type="entry name" value="LepA"/>
    <property type="match status" value="1"/>
</dbReference>
<evidence type="ECO:0000256" key="7">
    <source>
        <dbReference type="HAMAP-Rule" id="MF_03137"/>
    </source>
</evidence>
<keyword evidence="7" id="KW-0472">Membrane</keyword>
<feature type="binding site" evidence="7">
    <location>
        <begin position="176"/>
        <end position="180"/>
    </location>
    <ligand>
        <name>GTP</name>
        <dbReference type="ChEBI" id="CHEBI:37565"/>
    </ligand>
</feature>
<keyword evidence="6 7" id="KW-0342">GTP-binding</keyword>
<comment type="similarity">
    <text evidence="7">Belongs to the GTP-binding elongation factor family. LepA subfamily.</text>
</comment>
<dbReference type="PROSITE" id="PS51722">
    <property type="entry name" value="G_TR_2"/>
    <property type="match status" value="1"/>
</dbReference>
<dbReference type="GO" id="GO:0006412">
    <property type="term" value="P:translation"/>
    <property type="evidence" value="ECO:0007669"/>
    <property type="project" value="UniProtKB-KW"/>
</dbReference>
<dbReference type="Pfam" id="PF00009">
    <property type="entry name" value="GTP_EFTU"/>
    <property type="match status" value="1"/>
</dbReference>
<comment type="caution">
    <text evidence="9">The sequence shown here is derived from an EMBL/GenBank/DDBJ whole genome shotgun (WGS) entry which is preliminary data.</text>
</comment>
<dbReference type="InterPro" id="IPR035654">
    <property type="entry name" value="LepA_IV"/>
</dbReference>
<comment type="similarity">
    <text evidence="1">Belongs to the TRAFAC class translation factor GTPase superfamily. Classic translation factor GTPase family. LepA subfamily.</text>
</comment>
<dbReference type="GO" id="GO:0005759">
    <property type="term" value="C:mitochondrial matrix"/>
    <property type="evidence" value="ECO:0007669"/>
    <property type="project" value="UniProtKB-UniRule"/>
</dbReference>
<dbReference type="FunFam" id="3.30.70.240:FF:000007">
    <property type="entry name" value="Translation factor GUF1, mitochondrial"/>
    <property type="match status" value="1"/>
</dbReference>
<dbReference type="CDD" id="cd03709">
    <property type="entry name" value="lepA_C"/>
    <property type="match status" value="1"/>
</dbReference>
<dbReference type="GO" id="GO:0045727">
    <property type="term" value="P:positive regulation of translation"/>
    <property type="evidence" value="ECO:0007669"/>
    <property type="project" value="UniProtKB-UniRule"/>
</dbReference>
<dbReference type="InterPro" id="IPR035647">
    <property type="entry name" value="EFG_III/V"/>
</dbReference>
<dbReference type="Gene3D" id="2.40.30.10">
    <property type="entry name" value="Translation factors"/>
    <property type="match status" value="1"/>
</dbReference>
<keyword evidence="4 7" id="KW-0378">Hydrolase</keyword>
<evidence type="ECO:0000313" key="12">
    <source>
        <dbReference type="Proteomes" id="UP000325113"/>
    </source>
</evidence>
<dbReference type="Gene3D" id="3.30.70.240">
    <property type="match status" value="1"/>
</dbReference>
<feature type="binding site" evidence="7">
    <location>
        <begin position="83"/>
        <end position="90"/>
    </location>
    <ligand>
        <name>GTP</name>
        <dbReference type="ChEBI" id="CHEBI:37565"/>
    </ligand>
</feature>
<dbReference type="OrthoDB" id="1074at2759"/>
<dbReference type="EMBL" id="VLTM01000020">
    <property type="protein sequence ID" value="KAA0163866.1"/>
    <property type="molecule type" value="Genomic_DNA"/>
</dbReference>
<feature type="domain" description="Tr-type G" evidence="8">
    <location>
        <begin position="74"/>
        <end position="283"/>
    </location>
</feature>
<dbReference type="FunFam" id="2.40.30.10:FF:000015">
    <property type="entry name" value="Translation factor GUF1, mitochondrial"/>
    <property type="match status" value="1"/>
</dbReference>
<dbReference type="FunFam" id="3.40.50.300:FF:000078">
    <property type="entry name" value="Elongation factor 4"/>
    <property type="match status" value="1"/>
</dbReference>
<keyword evidence="2 7" id="KW-0547">Nucleotide-binding</keyword>
<dbReference type="InterPro" id="IPR006297">
    <property type="entry name" value="EF-4"/>
</dbReference>
<dbReference type="InterPro" id="IPR000795">
    <property type="entry name" value="T_Tr_GTP-bd_dom"/>
</dbReference>
<dbReference type="GO" id="GO:0005743">
    <property type="term" value="C:mitochondrial inner membrane"/>
    <property type="evidence" value="ECO:0007669"/>
    <property type="project" value="UniProtKB-SubCell"/>
</dbReference>
<dbReference type="PRINTS" id="PR00315">
    <property type="entry name" value="ELONGATNFCT"/>
</dbReference>
<dbReference type="AlphaFoldDB" id="A0A5A8DEM0"/>
<keyword evidence="3 7" id="KW-0999">Mitochondrion inner membrane</keyword>
<dbReference type="PROSITE" id="PS00301">
    <property type="entry name" value="G_TR_1"/>
    <property type="match status" value="1"/>
</dbReference>
<comment type="function">
    <text evidence="7">Promotes mitochondrial protein synthesis. May act as a fidelity factor of the translation reaction, by catalyzing a one-codon backward translocation of tRNAs on improperly translocated ribosomes. Binds to mitochondrial ribosomes in a GTP-dependent manner.</text>
</comment>
<sequence length="726" mass="78043">MLAAASGARAATARARSWASASVAGGLRADASWGRSRAGLGRWFGATAAALADFDGVPPGVKKLLSEYESVPLERTRNFSIIAHVDHGKSTLADRMLELVGNIYKPGEAPGAAPPGSTKAAMAAAKAAESVANEQVLDSLKVERERGITVKAQTASLLYVPSGGDPDKPYLLNLIDTPGHVDFAYEVSRSLAACQGALLLVDCTQGVQAQTVANLSTARKSGLEIIPALTKIDLPNADPEPALEQIESVLRLPTDDVPWTSGKTGDGVTDALDAVVRRLGMPKGRPDAPTRALLFDSWYDEFRGVICVLQVVDGVLEKGDRVQTSHGDSQYVISELGLLTPGRHPVRRILAGQVGYVVTGMRDPREARVGDTVVVVQGAGATPAGEPPVGPLPGFEPSKPMVFASIFPVDTSDFDGLRVAVEKLALTDSSVTLVKENSSSLGFGFRCGFLGLLHMDVFHQRLADEFDMPVIATAPMVPYRIELEAGHSMPAGAAGTEAATPDEDGLITVERPDDFPDPNIIRRTFEPMVKASVIAPSEAYSSIMSLMQTHRGRSDEISYLDDGRVLMKYIMPWQEVVTNFFDKLKSATAGYATFDYEPAGYEASNVVKIDMLLNGAPVDSLSFVAHRSSAEVQGRRVAQRLRAVIRRQQFEVVIQAAFGKKIFARERIPPYRKDVLSRSGKTVGGGDLTRKRKLLEKQKKGKARMRSVGNVQLSQEAFHAVLSRGE</sequence>